<keyword evidence="6 9" id="KW-0460">Magnesium</keyword>
<dbReference type="Pfam" id="PF01467">
    <property type="entry name" value="CTP_transf_like"/>
    <property type="match status" value="1"/>
</dbReference>
<feature type="binding site" evidence="9">
    <location>
        <position position="9"/>
    </location>
    <ligand>
        <name>substrate</name>
    </ligand>
</feature>
<feature type="site" description="Transition state stabilizer" evidence="9">
    <location>
        <position position="17"/>
    </location>
</feature>
<comment type="function">
    <text evidence="9">Reversibly transfers an adenylyl group from ATP to 4'-phosphopantetheine, yielding dephospho-CoA (dPCoA) and pyrophosphate.</text>
</comment>
<gene>
    <name evidence="9" type="primary">coaD</name>
    <name evidence="11" type="ORF">OY14_03510</name>
</gene>
<feature type="domain" description="Cytidyltransferase-like" evidence="10">
    <location>
        <begin position="5"/>
        <end position="130"/>
    </location>
</feature>
<dbReference type="KEGG" id="bchi:OY14_03510"/>
<feature type="binding site" evidence="9">
    <location>
        <position position="89"/>
    </location>
    <ligand>
        <name>substrate</name>
    </ligand>
</feature>
<dbReference type="NCBIfam" id="TIGR00125">
    <property type="entry name" value="cyt_tran_rel"/>
    <property type="match status" value="1"/>
</dbReference>
<feature type="binding site" evidence="9">
    <location>
        <begin position="9"/>
        <end position="10"/>
    </location>
    <ligand>
        <name>ATP</name>
        <dbReference type="ChEBI" id="CHEBI:30616"/>
    </ligand>
</feature>
<dbReference type="HOGENOM" id="CLU_100149_1_1_12"/>
<evidence type="ECO:0000313" key="12">
    <source>
        <dbReference type="Proteomes" id="UP000030940"/>
    </source>
</evidence>
<evidence type="ECO:0000256" key="7">
    <source>
        <dbReference type="ARBA" id="ARBA00022993"/>
    </source>
</evidence>
<keyword evidence="1 9" id="KW-0963">Cytoplasm</keyword>
<dbReference type="InterPro" id="IPR014729">
    <property type="entry name" value="Rossmann-like_a/b/a_fold"/>
</dbReference>
<comment type="pathway">
    <text evidence="9">Cofactor biosynthesis; coenzyme A biosynthesis; CoA from (R)-pantothenate: step 4/5.</text>
</comment>
<feature type="binding site" evidence="9">
    <location>
        <begin position="125"/>
        <end position="131"/>
    </location>
    <ligand>
        <name>ATP</name>
        <dbReference type="ChEBI" id="CHEBI:30616"/>
    </ligand>
</feature>
<accession>A0A0A7UYJ0</accession>
<comment type="subunit">
    <text evidence="9">Homohexamer.</text>
</comment>
<dbReference type="PRINTS" id="PR01020">
    <property type="entry name" value="LPSBIOSNTHSS"/>
</dbReference>
<protein>
    <recommendedName>
        <fullName evidence="9">Phosphopantetheine adenylyltransferase</fullName>
        <ecNumber evidence="9">2.7.7.3</ecNumber>
    </recommendedName>
    <alternativeName>
        <fullName evidence="9">Dephospho-CoA pyrophosphorylase</fullName>
    </alternativeName>
    <alternativeName>
        <fullName evidence="9">Pantetheine-phosphate adenylyltransferase</fullName>
        <shortName evidence="9">PPAT</shortName>
    </alternativeName>
</protein>
<comment type="similarity">
    <text evidence="9">Belongs to the bacterial CoaD family.</text>
</comment>
<dbReference type="STRING" id="1245910.OY14_03510"/>
<keyword evidence="2 9" id="KW-0808">Transferase</keyword>
<sequence length="163" mass="18907">MKVAVFPGSFDPITWGHIDLIKRSSAIFDKVVVLVAKNKSKKYLLSDADRFSLTRDVILSLNFLNVFVDKYSGFIVDYALINSINFIVRGIRAFNDFDIEFERYLVNNKLDFKIDTIFLPSSAEYLYVRSDFVKELMTKKDVDLSHFVPELVSNRLKSKFIDK</sequence>
<evidence type="ECO:0000256" key="8">
    <source>
        <dbReference type="ARBA" id="ARBA00029346"/>
    </source>
</evidence>
<dbReference type="GO" id="GO:0005737">
    <property type="term" value="C:cytoplasm"/>
    <property type="evidence" value="ECO:0007669"/>
    <property type="project" value="UniProtKB-SubCell"/>
</dbReference>
<evidence type="ECO:0000313" key="11">
    <source>
        <dbReference type="EMBL" id="AJA90488.1"/>
    </source>
</evidence>
<feature type="binding site" evidence="9">
    <location>
        <position position="75"/>
    </location>
    <ligand>
        <name>substrate</name>
    </ligand>
</feature>
<dbReference type="GO" id="GO:0015937">
    <property type="term" value="P:coenzyme A biosynthetic process"/>
    <property type="evidence" value="ECO:0007669"/>
    <property type="project" value="UniProtKB-UniRule"/>
</dbReference>
<dbReference type="Proteomes" id="UP000030940">
    <property type="component" value="Chromosome"/>
</dbReference>
<evidence type="ECO:0000256" key="5">
    <source>
        <dbReference type="ARBA" id="ARBA00022840"/>
    </source>
</evidence>
<dbReference type="InterPro" id="IPR001980">
    <property type="entry name" value="PPAT"/>
</dbReference>
<evidence type="ECO:0000256" key="4">
    <source>
        <dbReference type="ARBA" id="ARBA00022741"/>
    </source>
</evidence>
<comment type="cofactor">
    <cofactor evidence="9">
        <name>Mg(2+)</name>
        <dbReference type="ChEBI" id="CHEBI:18420"/>
    </cofactor>
</comment>
<dbReference type="HAMAP" id="MF_00151">
    <property type="entry name" value="PPAT_bact"/>
    <property type="match status" value="1"/>
</dbReference>
<evidence type="ECO:0000256" key="6">
    <source>
        <dbReference type="ARBA" id="ARBA00022842"/>
    </source>
</evidence>
<feature type="binding site" evidence="9">
    <location>
        <position position="100"/>
    </location>
    <ligand>
        <name>ATP</name>
        <dbReference type="ChEBI" id="CHEBI:30616"/>
    </ligand>
</feature>
<proteinExistence type="inferred from homology"/>
<comment type="catalytic activity">
    <reaction evidence="8 9">
        <text>(R)-4'-phosphopantetheine + ATP + H(+) = 3'-dephospho-CoA + diphosphate</text>
        <dbReference type="Rhea" id="RHEA:19801"/>
        <dbReference type="ChEBI" id="CHEBI:15378"/>
        <dbReference type="ChEBI" id="CHEBI:30616"/>
        <dbReference type="ChEBI" id="CHEBI:33019"/>
        <dbReference type="ChEBI" id="CHEBI:57328"/>
        <dbReference type="ChEBI" id="CHEBI:61723"/>
        <dbReference type="EC" id="2.7.7.3"/>
    </reaction>
</comment>
<keyword evidence="5 9" id="KW-0067">ATP-binding</keyword>
<organism evidence="11 12">
    <name type="scientific">Borreliella chilensis</name>
    <dbReference type="NCBI Taxonomy" id="1245910"/>
    <lineage>
        <taxon>Bacteria</taxon>
        <taxon>Pseudomonadati</taxon>
        <taxon>Spirochaetota</taxon>
        <taxon>Spirochaetia</taxon>
        <taxon>Spirochaetales</taxon>
        <taxon>Borreliaceae</taxon>
        <taxon>Borreliella</taxon>
    </lineage>
</organism>
<dbReference type="InterPro" id="IPR004821">
    <property type="entry name" value="Cyt_trans-like"/>
</dbReference>
<dbReference type="Gene3D" id="3.40.50.620">
    <property type="entry name" value="HUPs"/>
    <property type="match status" value="1"/>
</dbReference>
<evidence type="ECO:0000256" key="2">
    <source>
        <dbReference type="ARBA" id="ARBA00022679"/>
    </source>
</evidence>
<comment type="subcellular location">
    <subcellularLocation>
        <location evidence="9">Cytoplasm</location>
    </subcellularLocation>
</comment>
<dbReference type="PANTHER" id="PTHR21342:SF1">
    <property type="entry name" value="PHOSPHOPANTETHEINE ADENYLYLTRANSFERASE"/>
    <property type="match status" value="1"/>
</dbReference>
<dbReference type="EC" id="2.7.7.3" evidence="9"/>
<feature type="binding site" evidence="9">
    <location>
        <begin position="90"/>
        <end position="92"/>
    </location>
    <ligand>
        <name>ATP</name>
        <dbReference type="ChEBI" id="CHEBI:30616"/>
    </ligand>
</feature>
<feature type="binding site" evidence="9">
    <location>
        <position position="41"/>
    </location>
    <ligand>
        <name>substrate</name>
    </ligand>
</feature>
<keyword evidence="12" id="KW-1185">Reference proteome</keyword>
<evidence type="ECO:0000256" key="3">
    <source>
        <dbReference type="ARBA" id="ARBA00022695"/>
    </source>
</evidence>
<evidence type="ECO:0000256" key="9">
    <source>
        <dbReference type="HAMAP-Rule" id="MF_00151"/>
    </source>
</evidence>
<feature type="binding site" evidence="9">
    <location>
        <position position="17"/>
    </location>
    <ligand>
        <name>ATP</name>
        <dbReference type="ChEBI" id="CHEBI:30616"/>
    </ligand>
</feature>
<evidence type="ECO:0000256" key="1">
    <source>
        <dbReference type="ARBA" id="ARBA00022490"/>
    </source>
</evidence>
<dbReference type="EMBL" id="CP009910">
    <property type="protein sequence ID" value="AJA90488.1"/>
    <property type="molecule type" value="Genomic_DNA"/>
</dbReference>
<keyword evidence="3 9" id="KW-0548">Nucleotidyltransferase</keyword>
<dbReference type="GO" id="GO:0004595">
    <property type="term" value="F:pantetheine-phosphate adenylyltransferase activity"/>
    <property type="evidence" value="ECO:0007669"/>
    <property type="project" value="UniProtKB-UniRule"/>
</dbReference>
<keyword evidence="4 9" id="KW-0547">Nucleotide-binding</keyword>
<dbReference type="UniPathway" id="UPA00241">
    <property type="reaction ID" value="UER00355"/>
</dbReference>
<dbReference type="NCBIfam" id="TIGR01510">
    <property type="entry name" value="coaD_prev_kdtB"/>
    <property type="match status" value="1"/>
</dbReference>
<name>A0A0A7UYJ0_9SPIR</name>
<reference evidence="11 12" key="1">
    <citation type="journal article" date="2015" name="Genome Announc.">
        <title>Genome Sequence of Borrelia chilensis VA1, a South American Member of the Lyme Borreliosis Group.</title>
        <authorList>
            <person name="Huang W."/>
            <person name="Ojaimi C."/>
            <person name="Fallon J.T."/>
            <person name="Travisany D."/>
            <person name="Maass A."/>
            <person name="Ivanova L."/>
            <person name="Tomova A."/>
            <person name="Gonzalez-Acuna D."/>
            <person name="Godfrey H.P."/>
            <person name="Cabello F.C."/>
        </authorList>
    </citation>
    <scope>NUCLEOTIDE SEQUENCE [LARGE SCALE GENOMIC DNA]</scope>
    <source>
        <strain evidence="11 12">VA1</strain>
    </source>
</reference>
<dbReference type="AlphaFoldDB" id="A0A0A7UYJ0"/>
<keyword evidence="7 9" id="KW-0173">Coenzyme A biosynthesis</keyword>
<evidence type="ECO:0000259" key="10">
    <source>
        <dbReference type="Pfam" id="PF01467"/>
    </source>
</evidence>
<dbReference type="GO" id="GO:0005524">
    <property type="term" value="F:ATP binding"/>
    <property type="evidence" value="ECO:0007669"/>
    <property type="project" value="UniProtKB-KW"/>
</dbReference>
<dbReference type="SUPFAM" id="SSF52374">
    <property type="entry name" value="Nucleotidylyl transferase"/>
    <property type="match status" value="1"/>
</dbReference>
<dbReference type="PANTHER" id="PTHR21342">
    <property type="entry name" value="PHOSPHOPANTETHEINE ADENYLYLTRANSFERASE"/>
    <property type="match status" value="1"/>
</dbReference>